<name>A0ABR7ALE3_9SPHN</name>
<dbReference type="Proteomes" id="UP000597613">
    <property type="component" value="Unassembled WGS sequence"/>
</dbReference>
<organism evidence="1 2">
    <name type="scientific">Sphingomonas albertensis</name>
    <dbReference type="NCBI Taxonomy" id="2762591"/>
    <lineage>
        <taxon>Bacteria</taxon>
        <taxon>Pseudomonadati</taxon>
        <taxon>Pseudomonadota</taxon>
        <taxon>Alphaproteobacteria</taxon>
        <taxon>Sphingomonadales</taxon>
        <taxon>Sphingomonadaceae</taxon>
        <taxon>Sphingomonas</taxon>
    </lineage>
</organism>
<evidence type="ECO:0000313" key="1">
    <source>
        <dbReference type="EMBL" id="MBC3941270.1"/>
    </source>
</evidence>
<gene>
    <name evidence="1" type="ORF">H8S47_06160</name>
</gene>
<proteinExistence type="predicted"/>
<accession>A0ABR7ALE3</accession>
<protein>
    <submittedName>
        <fullName evidence="1">Uncharacterized protein</fullName>
    </submittedName>
</protein>
<dbReference type="RefSeq" id="WP_187503045.1">
    <property type="nucleotide sequence ID" value="NZ_JACONT010000009.1"/>
</dbReference>
<sequence length="114" mass="12732">MAGWSITIIWQAPEDYPLKLDRDAVLANWKVGAMGINWIEELVERGMARCLKTGGYPNLYTAPAGSVVPLLLGEELPPGEDVPMRRPREIIIRRDVLALCPSDEMLTIAVWDQS</sequence>
<comment type="caution">
    <text evidence="1">The sequence shown here is derived from an EMBL/GenBank/DDBJ whole genome shotgun (WGS) entry which is preliminary data.</text>
</comment>
<reference evidence="1 2" key="1">
    <citation type="submission" date="2020-08" db="EMBL/GenBank/DDBJ databases">
        <title>Putative novel bacterial strains isolated from necrotic wheat leaf tissues caused by Xanthomonas translucens.</title>
        <authorList>
            <person name="Tambong J.T."/>
        </authorList>
    </citation>
    <scope>NUCLEOTIDE SEQUENCE [LARGE SCALE GENOMIC DNA]</scope>
    <source>
        <strain evidence="2">DOAB 1063</strain>
    </source>
</reference>
<keyword evidence="2" id="KW-1185">Reference proteome</keyword>
<dbReference type="EMBL" id="JACONT010000009">
    <property type="protein sequence ID" value="MBC3941270.1"/>
    <property type="molecule type" value="Genomic_DNA"/>
</dbReference>
<evidence type="ECO:0000313" key="2">
    <source>
        <dbReference type="Proteomes" id="UP000597613"/>
    </source>
</evidence>